<dbReference type="GO" id="GO:0051205">
    <property type="term" value="P:protein insertion into membrane"/>
    <property type="evidence" value="ECO:0007669"/>
    <property type="project" value="TreeGrafter"/>
</dbReference>
<keyword evidence="7 11" id="KW-0472">Membrane</keyword>
<dbReference type="InterPro" id="IPR001708">
    <property type="entry name" value="YidC/ALB3/OXA1/COX18"/>
</dbReference>
<dbReference type="PANTHER" id="PTHR12428">
    <property type="entry name" value="OXA1"/>
    <property type="match status" value="1"/>
</dbReference>
<name>A0A1F6FI91_9BACT</name>
<dbReference type="InterPro" id="IPR028055">
    <property type="entry name" value="YidC/Oxa/ALB_C"/>
</dbReference>
<dbReference type="AlphaFoldDB" id="A0A1F6FI91"/>
<dbReference type="GO" id="GO:0032977">
    <property type="term" value="F:membrane insertase activity"/>
    <property type="evidence" value="ECO:0007669"/>
    <property type="project" value="InterPro"/>
</dbReference>
<keyword evidence="3" id="KW-1003">Cell membrane</keyword>
<keyword evidence="6 11" id="KW-1133">Transmembrane helix</keyword>
<proteinExistence type="inferred from homology"/>
<dbReference type="Pfam" id="PF02096">
    <property type="entry name" value="60KD_IMP"/>
    <property type="match status" value="1"/>
</dbReference>
<dbReference type="NCBIfam" id="TIGR03592">
    <property type="entry name" value="yidC_oxa1_cterm"/>
    <property type="match status" value="1"/>
</dbReference>
<accession>A0A1F6FI91</accession>
<evidence type="ECO:0000256" key="7">
    <source>
        <dbReference type="ARBA" id="ARBA00023136"/>
    </source>
</evidence>
<evidence type="ECO:0000256" key="3">
    <source>
        <dbReference type="ARBA" id="ARBA00022475"/>
    </source>
</evidence>
<reference evidence="13 14" key="1">
    <citation type="journal article" date="2016" name="Nat. Commun.">
        <title>Thousands of microbial genomes shed light on interconnected biogeochemical processes in an aquifer system.</title>
        <authorList>
            <person name="Anantharaman K."/>
            <person name="Brown C.T."/>
            <person name="Hug L.A."/>
            <person name="Sharon I."/>
            <person name="Castelle C.J."/>
            <person name="Probst A.J."/>
            <person name="Thomas B.C."/>
            <person name="Singh A."/>
            <person name="Wilkins M.J."/>
            <person name="Karaoz U."/>
            <person name="Brodie E.L."/>
            <person name="Williams K.H."/>
            <person name="Hubbard S.S."/>
            <person name="Banfield J.F."/>
        </authorList>
    </citation>
    <scope>NUCLEOTIDE SEQUENCE [LARGE SCALE GENOMIC DNA]</scope>
</reference>
<feature type="transmembrane region" description="Helical" evidence="11">
    <location>
        <begin position="29"/>
        <end position="49"/>
    </location>
</feature>
<evidence type="ECO:0000259" key="12">
    <source>
        <dbReference type="Pfam" id="PF02096"/>
    </source>
</evidence>
<evidence type="ECO:0000256" key="5">
    <source>
        <dbReference type="ARBA" id="ARBA00022927"/>
    </source>
</evidence>
<dbReference type="GO" id="GO:0015031">
    <property type="term" value="P:protein transport"/>
    <property type="evidence" value="ECO:0007669"/>
    <property type="project" value="UniProtKB-KW"/>
</dbReference>
<protein>
    <recommendedName>
        <fullName evidence="12">Membrane insertase YidC/Oxa/ALB C-terminal domain-containing protein</fullName>
    </recommendedName>
</protein>
<evidence type="ECO:0000256" key="1">
    <source>
        <dbReference type="ARBA" id="ARBA00004651"/>
    </source>
</evidence>
<evidence type="ECO:0000256" key="4">
    <source>
        <dbReference type="ARBA" id="ARBA00022692"/>
    </source>
</evidence>
<dbReference type="Proteomes" id="UP000177395">
    <property type="component" value="Unassembled WGS sequence"/>
</dbReference>
<feature type="transmembrane region" description="Helical" evidence="11">
    <location>
        <begin position="201"/>
        <end position="224"/>
    </location>
</feature>
<evidence type="ECO:0000313" key="13">
    <source>
        <dbReference type="EMBL" id="OGG85575.1"/>
    </source>
</evidence>
<keyword evidence="5" id="KW-0653">Protein transport</keyword>
<dbReference type="InterPro" id="IPR047196">
    <property type="entry name" value="YidC_ALB_C"/>
</dbReference>
<keyword evidence="10" id="KW-0175">Coiled coil</keyword>
<comment type="subcellular location">
    <subcellularLocation>
        <location evidence="1">Cell membrane</location>
        <topology evidence="1">Multi-pass membrane protein</topology>
    </subcellularLocation>
    <subcellularLocation>
        <location evidence="9">Membrane</location>
        <topology evidence="9">Multi-pass membrane protein</topology>
    </subcellularLocation>
</comment>
<keyword evidence="4 9" id="KW-0812">Transmembrane</keyword>
<evidence type="ECO:0000256" key="10">
    <source>
        <dbReference type="SAM" id="Coils"/>
    </source>
</evidence>
<keyword evidence="8" id="KW-0143">Chaperone</keyword>
<dbReference type="PANTHER" id="PTHR12428:SF65">
    <property type="entry name" value="CYTOCHROME C OXIDASE ASSEMBLY PROTEIN COX18, MITOCHONDRIAL"/>
    <property type="match status" value="1"/>
</dbReference>
<gene>
    <name evidence="13" type="ORF">A2392_02255</name>
</gene>
<sequence length="240" mass="26937">MSFVWHTFFFDPIYNGLVFFIDAIPGGDVGLSIIAITVLVKVVLLPLSIKAAKMQKTMRELDPKLKELKEKYKDDREALARATMALYREVKLNPFSGIFLVFLQIPIIFALYFSVYSGGGQPLPNINIESLYSFIPTPETVDMIFLGIVDIASKSWPLAVLAGLTQFIHAQLSLPKPEPRKEGESDMKADFARSMNINMRYVLPAVIGFVAYTMSASVALYFTVSNLMAIAQEFVVRKHR</sequence>
<evidence type="ECO:0000256" key="11">
    <source>
        <dbReference type="SAM" id="Phobius"/>
    </source>
</evidence>
<dbReference type="STRING" id="1798531.A2392_02255"/>
<evidence type="ECO:0000256" key="9">
    <source>
        <dbReference type="RuleBase" id="RU003945"/>
    </source>
</evidence>
<evidence type="ECO:0000313" key="14">
    <source>
        <dbReference type="Proteomes" id="UP000177395"/>
    </source>
</evidence>
<dbReference type="CDD" id="cd20070">
    <property type="entry name" value="5TM_YidC_Alb3"/>
    <property type="match status" value="1"/>
</dbReference>
<comment type="similarity">
    <text evidence="9">Belongs to the OXA1/ALB3/YidC family.</text>
</comment>
<evidence type="ECO:0000256" key="2">
    <source>
        <dbReference type="ARBA" id="ARBA00022448"/>
    </source>
</evidence>
<dbReference type="GO" id="GO:0005886">
    <property type="term" value="C:plasma membrane"/>
    <property type="evidence" value="ECO:0007669"/>
    <property type="project" value="UniProtKB-SubCell"/>
</dbReference>
<feature type="transmembrane region" description="Helical" evidence="11">
    <location>
        <begin position="94"/>
        <end position="115"/>
    </location>
</feature>
<feature type="coiled-coil region" evidence="10">
    <location>
        <begin position="51"/>
        <end position="85"/>
    </location>
</feature>
<feature type="domain" description="Membrane insertase YidC/Oxa/ALB C-terminal" evidence="12">
    <location>
        <begin position="30"/>
        <end position="238"/>
    </location>
</feature>
<organism evidence="13 14">
    <name type="scientific">Candidatus Kaiserbacteria bacterium RIFOXYB1_FULL_46_14</name>
    <dbReference type="NCBI Taxonomy" id="1798531"/>
    <lineage>
        <taxon>Bacteria</taxon>
        <taxon>Candidatus Kaiseribacteriota</taxon>
    </lineage>
</organism>
<evidence type="ECO:0000256" key="8">
    <source>
        <dbReference type="ARBA" id="ARBA00023186"/>
    </source>
</evidence>
<evidence type="ECO:0000256" key="6">
    <source>
        <dbReference type="ARBA" id="ARBA00022989"/>
    </source>
</evidence>
<comment type="caution">
    <text evidence="13">The sequence shown here is derived from an EMBL/GenBank/DDBJ whole genome shotgun (WGS) entry which is preliminary data.</text>
</comment>
<dbReference type="EMBL" id="MFMS01000006">
    <property type="protein sequence ID" value="OGG85575.1"/>
    <property type="molecule type" value="Genomic_DNA"/>
</dbReference>
<keyword evidence="2" id="KW-0813">Transport</keyword>